<dbReference type="SUPFAM" id="SSF51161">
    <property type="entry name" value="Trimeric LpxA-like enzymes"/>
    <property type="match status" value="1"/>
</dbReference>
<feature type="domain" description="Maltose/galactoside acetyltransferase" evidence="6">
    <location>
        <begin position="5"/>
        <end position="59"/>
    </location>
</feature>
<dbReference type="InterPro" id="IPR011004">
    <property type="entry name" value="Trimer_LpxA-like_sf"/>
</dbReference>
<dbReference type="InterPro" id="IPR039369">
    <property type="entry name" value="LacA-like"/>
</dbReference>
<dbReference type="InterPro" id="IPR024688">
    <property type="entry name" value="Mac_dom"/>
</dbReference>
<evidence type="ECO:0000256" key="2">
    <source>
        <dbReference type="ARBA" id="ARBA00022679"/>
    </source>
</evidence>
<keyword evidence="2 5" id="KW-0808">Transferase</keyword>
<organism evidence="7 8">
    <name type="scientific">Hujiaoplasma nucleasis</name>
    <dbReference type="NCBI Taxonomy" id="2725268"/>
    <lineage>
        <taxon>Bacteria</taxon>
        <taxon>Bacillati</taxon>
        <taxon>Mycoplasmatota</taxon>
        <taxon>Mollicutes</taxon>
        <taxon>Candidatus Izemoplasmatales</taxon>
        <taxon>Hujiaoplasmataceae</taxon>
        <taxon>Hujiaoplasma</taxon>
    </lineage>
</organism>
<gene>
    <name evidence="7" type="ORF">HF295_06830</name>
</gene>
<keyword evidence="8" id="KW-1185">Reference proteome</keyword>
<dbReference type="Gene3D" id="2.160.10.10">
    <property type="entry name" value="Hexapeptide repeat proteins"/>
    <property type="match status" value="1"/>
</dbReference>
<dbReference type="CDD" id="cd03357">
    <property type="entry name" value="LbH_MAT_GAT"/>
    <property type="match status" value="1"/>
</dbReference>
<dbReference type="EMBL" id="CP051151">
    <property type="protein sequence ID" value="QLY40990.1"/>
    <property type="molecule type" value="Genomic_DNA"/>
</dbReference>
<evidence type="ECO:0000256" key="4">
    <source>
        <dbReference type="ARBA" id="ARBA00023315"/>
    </source>
</evidence>
<evidence type="ECO:0000256" key="3">
    <source>
        <dbReference type="ARBA" id="ARBA00022737"/>
    </source>
</evidence>
<dbReference type="KEGG" id="tbk:HF295_06830"/>
<dbReference type="Proteomes" id="UP000512167">
    <property type="component" value="Chromosome"/>
</dbReference>
<accession>A0A7L6N412</accession>
<evidence type="ECO:0000313" key="7">
    <source>
        <dbReference type="EMBL" id="QLY40990.1"/>
    </source>
</evidence>
<keyword evidence="3" id="KW-0677">Repeat</keyword>
<dbReference type="PROSITE" id="PS00101">
    <property type="entry name" value="HEXAPEP_TRANSFERASES"/>
    <property type="match status" value="1"/>
</dbReference>
<protein>
    <recommendedName>
        <fullName evidence="5">Acetyltransferase</fullName>
        <ecNumber evidence="5">2.3.1.-</ecNumber>
    </recommendedName>
</protein>
<dbReference type="GO" id="GO:0008870">
    <property type="term" value="F:galactoside O-acetyltransferase activity"/>
    <property type="evidence" value="ECO:0007669"/>
    <property type="project" value="TreeGrafter"/>
</dbReference>
<dbReference type="InterPro" id="IPR001451">
    <property type="entry name" value="Hexapep"/>
</dbReference>
<keyword evidence="4 5" id="KW-0012">Acyltransferase</keyword>
<evidence type="ECO:0000259" key="6">
    <source>
        <dbReference type="SMART" id="SM01266"/>
    </source>
</evidence>
<evidence type="ECO:0000256" key="1">
    <source>
        <dbReference type="ARBA" id="ARBA00007274"/>
    </source>
</evidence>
<dbReference type="InterPro" id="IPR018357">
    <property type="entry name" value="Hexapep_transf_CS"/>
</dbReference>
<name>A0A7L6N412_9MOLU</name>
<dbReference type="Pfam" id="PF00132">
    <property type="entry name" value="Hexapep"/>
    <property type="match status" value="1"/>
</dbReference>
<dbReference type="PANTHER" id="PTHR43017">
    <property type="entry name" value="GALACTOSIDE O-ACETYLTRANSFERASE"/>
    <property type="match status" value="1"/>
</dbReference>
<dbReference type="Pfam" id="PF12464">
    <property type="entry name" value="Mac"/>
    <property type="match status" value="1"/>
</dbReference>
<dbReference type="PANTHER" id="PTHR43017:SF1">
    <property type="entry name" value="ACETYLTRANSFERASE YJL218W-RELATED"/>
    <property type="match status" value="1"/>
</dbReference>
<dbReference type="EC" id="2.3.1.-" evidence="5"/>
<sequence length="200" mass="22695">MVTEKEKMLKGLLYNPSDPDIRNEFIEAKRKVRLFNNTNEDELELRTSILKSILGSMGKNAYIEPPFRCDYGKNIHVGDYFYANYNCVILDAVPIHIGSYVLLGPNVGIYPINHPIDKDIRKIWVEYGQSIRIEDNVWIGGHVVINGGVTIGQGSIIGSGSVVTRDIPENVIAAGNPCKVIRKITEEDKKFWENRYNLER</sequence>
<evidence type="ECO:0000313" key="8">
    <source>
        <dbReference type="Proteomes" id="UP000512167"/>
    </source>
</evidence>
<evidence type="ECO:0000256" key="5">
    <source>
        <dbReference type="RuleBase" id="RU367021"/>
    </source>
</evidence>
<dbReference type="FunFam" id="2.160.10.10:FF:000008">
    <property type="entry name" value="Maltose O-acetyltransferase"/>
    <property type="match status" value="1"/>
</dbReference>
<dbReference type="AlphaFoldDB" id="A0A7L6N412"/>
<proteinExistence type="inferred from homology"/>
<reference evidence="7 8" key="1">
    <citation type="submission" date="2020-04" db="EMBL/GenBank/DDBJ databases">
        <authorList>
            <person name="Zheng R.K."/>
            <person name="Sun C.M."/>
        </authorList>
    </citation>
    <scope>NUCLEOTIDE SEQUENCE [LARGE SCALE GENOMIC DNA]</scope>
    <source>
        <strain evidence="8">zrk29</strain>
    </source>
</reference>
<dbReference type="SMART" id="SM01266">
    <property type="entry name" value="Mac"/>
    <property type="match status" value="1"/>
</dbReference>
<comment type="similarity">
    <text evidence="1 5">Belongs to the transferase hexapeptide repeat family.</text>
</comment>